<evidence type="ECO:0000313" key="2">
    <source>
        <dbReference type="Proteomes" id="UP001480595"/>
    </source>
</evidence>
<reference evidence="1 2" key="1">
    <citation type="submission" date="2023-01" db="EMBL/GenBank/DDBJ databases">
        <title>Analysis of 21 Apiospora genomes using comparative genomics revels a genus with tremendous synthesis potential of carbohydrate active enzymes and secondary metabolites.</title>
        <authorList>
            <person name="Sorensen T."/>
        </authorList>
    </citation>
    <scope>NUCLEOTIDE SEQUENCE [LARGE SCALE GENOMIC DNA]</scope>
    <source>
        <strain evidence="1 2">CBS 135458</strain>
    </source>
</reference>
<organism evidence="1 2">
    <name type="scientific">Apiospora phragmitis</name>
    <dbReference type="NCBI Taxonomy" id="2905665"/>
    <lineage>
        <taxon>Eukaryota</taxon>
        <taxon>Fungi</taxon>
        <taxon>Dikarya</taxon>
        <taxon>Ascomycota</taxon>
        <taxon>Pezizomycotina</taxon>
        <taxon>Sordariomycetes</taxon>
        <taxon>Xylariomycetidae</taxon>
        <taxon>Amphisphaeriales</taxon>
        <taxon>Apiosporaceae</taxon>
        <taxon>Apiospora</taxon>
    </lineage>
</organism>
<dbReference type="Proteomes" id="UP001480595">
    <property type="component" value="Unassembled WGS sequence"/>
</dbReference>
<protein>
    <recommendedName>
        <fullName evidence="3">F-box domain-containing protein</fullName>
    </recommendedName>
</protein>
<comment type="caution">
    <text evidence="1">The sequence shown here is derived from an EMBL/GenBank/DDBJ whole genome shotgun (WGS) entry which is preliminary data.</text>
</comment>
<dbReference type="EMBL" id="JAQQWL010000015">
    <property type="protein sequence ID" value="KAK8041484.1"/>
    <property type="molecule type" value="Genomic_DNA"/>
</dbReference>
<proteinExistence type="predicted"/>
<evidence type="ECO:0008006" key="3">
    <source>
        <dbReference type="Google" id="ProtNLM"/>
    </source>
</evidence>
<dbReference type="RefSeq" id="XP_066709029.1">
    <property type="nucleotide sequence ID" value="XM_066865900.1"/>
</dbReference>
<accession>A0ABR1T4G9</accession>
<name>A0ABR1T4G9_9PEZI</name>
<keyword evidence="2" id="KW-1185">Reference proteome</keyword>
<evidence type="ECO:0000313" key="1">
    <source>
        <dbReference type="EMBL" id="KAK8041484.1"/>
    </source>
</evidence>
<gene>
    <name evidence="1" type="ORF">PG994_014491</name>
</gene>
<sequence length="386" mass="43757">MSLIGASRCLESLPVDALVAILSASNSLSDLHAFIRASPWLYQVFLSSKRAILLEIVVRETGPAIRDYFALSTLPLLYRDHQYHVAGALDALRKYEELLTGAKPAIGIAVEQVIDIIQFKRTVDFFVDVYEYTRLLLLKSINPAAATPLSRSEYQRLSRAFVRHQIFTRLYPRQCFAMNQLPLGEGLFGLFEAWEMEQISVAHAFVFTFFAALHPPRWDSVCFQRDCPTSPVCESVGCYPDDLTAVRHQFSSLISTDAKFMESFKRIFKHRDSRRGLGVWGGYDTLNASHGYNARIMSAGDHPLSLDAFKEAESLWWSEKAKPKLCAGLGADEPPFAWVDAMQGLNCRRWGEDLDLCFCEDECANYCYGLLEDLAKWRKLGFVFWG</sequence>
<dbReference type="GeneID" id="92098963"/>